<organism evidence="3 4">
    <name type="scientific">Chrysochromulina tobinii</name>
    <dbReference type="NCBI Taxonomy" id="1460289"/>
    <lineage>
        <taxon>Eukaryota</taxon>
        <taxon>Haptista</taxon>
        <taxon>Haptophyta</taxon>
        <taxon>Prymnesiophyceae</taxon>
        <taxon>Prymnesiales</taxon>
        <taxon>Chrysochromulinaceae</taxon>
        <taxon>Chrysochromulina</taxon>
    </lineage>
</organism>
<dbReference type="InterPro" id="IPR001466">
    <property type="entry name" value="Beta-lactam-related"/>
</dbReference>
<evidence type="ECO:0000259" key="2">
    <source>
        <dbReference type="Pfam" id="PF00144"/>
    </source>
</evidence>
<feature type="signal peptide" evidence="1">
    <location>
        <begin position="1"/>
        <end position="20"/>
    </location>
</feature>
<proteinExistence type="predicted"/>
<dbReference type="InterPro" id="IPR012338">
    <property type="entry name" value="Beta-lactam/transpept-like"/>
</dbReference>
<evidence type="ECO:0000256" key="1">
    <source>
        <dbReference type="SAM" id="SignalP"/>
    </source>
</evidence>
<comment type="caution">
    <text evidence="3">The sequence shown here is derived from an EMBL/GenBank/DDBJ whole genome shotgun (WGS) entry which is preliminary data.</text>
</comment>
<dbReference type="Gene3D" id="3.40.710.10">
    <property type="entry name" value="DD-peptidase/beta-lactamase superfamily"/>
    <property type="match status" value="2"/>
</dbReference>
<dbReference type="EMBL" id="JWZX01003247">
    <property type="protein sequence ID" value="KOO22822.1"/>
    <property type="molecule type" value="Genomic_DNA"/>
</dbReference>
<dbReference type="Proteomes" id="UP000037460">
    <property type="component" value="Unassembled WGS sequence"/>
</dbReference>
<keyword evidence="1" id="KW-0732">Signal</keyword>
<reference evidence="4" key="1">
    <citation type="journal article" date="2015" name="PLoS Genet.">
        <title>Genome Sequence and Transcriptome Analyses of Chrysochromulina tobin: Metabolic Tools for Enhanced Algal Fitness in the Prominent Order Prymnesiales (Haptophyceae).</title>
        <authorList>
            <person name="Hovde B.T."/>
            <person name="Deodato C.R."/>
            <person name="Hunsperger H.M."/>
            <person name="Ryken S.A."/>
            <person name="Yost W."/>
            <person name="Jha R.K."/>
            <person name="Patterson J."/>
            <person name="Monnat R.J. Jr."/>
            <person name="Barlow S.B."/>
            <person name="Starkenburg S.R."/>
            <person name="Cattolico R.A."/>
        </authorList>
    </citation>
    <scope>NUCLEOTIDE SEQUENCE</scope>
    <source>
        <strain evidence="4">CCMP291</strain>
    </source>
</reference>
<dbReference type="Pfam" id="PF00144">
    <property type="entry name" value="Beta-lactamase"/>
    <property type="match status" value="1"/>
</dbReference>
<keyword evidence="4" id="KW-1185">Reference proteome</keyword>
<name>A0A0M0J8Z0_9EUKA</name>
<dbReference type="OrthoDB" id="10250282at2759"/>
<accession>A0A0M0J8Z0</accession>
<feature type="domain" description="Beta-lactamase-related" evidence="2">
    <location>
        <begin position="57"/>
        <end position="420"/>
    </location>
</feature>
<feature type="chain" id="PRO_5005601628" description="Beta-lactamase-related domain-containing protein" evidence="1">
    <location>
        <begin position="21"/>
        <end position="594"/>
    </location>
</feature>
<dbReference type="AlphaFoldDB" id="A0A0M0J8Z0"/>
<gene>
    <name evidence="3" type="ORF">Ctob_002172</name>
</gene>
<evidence type="ECO:0000313" key="4">
    <source>
        <dbReference type="Proteomes" id="UP000037460"/>
    </source>
</evidence>
<dbReference type="SUPFAM" id="SSF56601">
    <property type="entry name" value="beta-lactamase/transpeptidase-like"/>
    <property type="match status" value="1"/>
</dbReference>
<evidence type="ECO:0000313" key="3">
    <source>
        <dbReference type="EMBL" id="KOO22822.1"/>
    </source>
</evidence>
<protein>
    <recommendedName>
        <fullName evidence="2">Beta-lactamase-related domain-containing protein</fullName>
    </recommendedName>
</protein>
<sequence>MMLAWFVFAAFSGLQERLQGILDDHSAFFNCSFSFAVHNETTELALTSGANNYGTPTTSRLTPDNQIPVGSTTKMYTAVAVMRLAEVGIIQLDQPVAPLVDRYLAKPMTCDQAPLYCAAECAPISHCLVAPKPDCSAVTQETNLRCSYCLRFLHCFPGEGRPTAVSVLNLWKNDTRIENVTFRHILSMNSGLRDYYDTPGGNEWLYYAVLNSTRDVEPLEYLVEQDKSFLFSPGEETIVPAGQPGAGQTVRRGAYSTNAYSLIGLALAGLFDLDDWAQLDQRLLSWGEALPVDDATLFPTRGTCLSYGSIAHQYTSRFENETFVDISNHSCLNSWMGGNIAPRPLDVARFTFAAFRNDSKALISEASLAQMADFAPLTEEFGQYIVAYGLGLEGRWDGIGVPLDVCGFLVIGHGGQDYGSGSLIQGYMPQFRMGVSMAITSGFNFGAGIGGMNCSRPYANLLTAGQRARSTIMHALAEAAGLTTYCKPTNWTVPSASECADAPKVGTLNGHDFHCSDLLNMTAHLSPPLSANMACNNWLSVRTLAMLAKELPGYMPPAGVDPTTTTALAMCLGSCGDVGVGPCWLRQPIDTPWC</sequence>